<dbReference type="InterPro" id="IPR017096">
    <property type="entry name" value="BTB-kelch_protein"/>
</dbReference>
<dbReference type="SUPFAM" id="SSF117281">
    <property type="entry name" value="Kelch motif"/>
    <property type="match status" value="1"/>
</dbReference>
<feature type="domain" description="BTB" evidence="3">
    <location>
        <begin position="14"/>
        <end position="80"/>
    </location>
</feature>
<evidence type="ECO:0000256" key="2">
    <source>
        <dbReference type="ARBA" id="ARBA00022737"/>
    </source>
</evidence>
<dbReference type="Proteomes" id="UP000515161">
    <property type="component" value="Unplaced"/>
</dbReference>
<dbReference type="Gene3D" id="2.120.10.80">
    <property type="entry name" value="Kelch-type beta propeller"/>
    <property type="match status" value="2"/>
</dbReference>
<dbReference type="InterPro" id="IPR015915">
    <property type="entry name" value="Kelch-typ_b-propeller"/>
</dbReference>
<dbReference type="PIRSF" id="PIRSF037037">
    <property type="entry name" value="Kelch-like_protein_gigaxonin"/>
    <property type="match status" value="1"/>
</dbReference>
<dbReference type="PROSITE" id="PS50097">
    <property type="entry name" value="BTB"/>
    <property type="match status" value="1"/>
</dbReference>
<dbReference type="InterPro" id="IPR000210">
    <property type="entry name" value="BTB/POZ_dom"/>
</dbReference>
<dbReference type="RefSeq" id="XP_034065458.1">
    <property type="nucleotide sequence ID" value="XM_034209567.1"/>
</dbReference>
<dbReference type="Pfam" id="PF01344">
    <property type="entry name" value="Kelch_1"/>
    <property type="match status" value="5"/>
</dbReference>
<evidence type="ECO:0000256" key="1">
    <source>
        <dbReference type="ARBA" id="ARBA00022441"/>
    </source>
</evidence>
<dbReference type="SMART" id="SM00225">
    <property type="entry name" value="BTB"/>
    <property type="match status" value="1"/>
</dbReference>
<organism evidence="4 5">
    <name type="scientific">Gymnodraco acuticeps</name>
    <name type="common">Antarctic dragonfish</name>
    <dbReference type="NCBI Taxonomy" id="8218"/>
    <lineage>
        <taxon>Eukaryota</taxon>
        <taxon>Metazoa</taxon>
        <taxon>Chordata</taxon>
        <taxon>Craniata</taxon>
        <taxon>Vertebrata</taxon>
        <taxon>Euteleostomi</taxon>
        <taxon>Actinopterygii</taxon>
        <taxon>Neopterygii</taxon>
        <taxon>Teleostei</taxon>
        <taxon>Neoteleostei</taxon>
        <taxon>Acanthomorphata</taxon>
        <taxon>Eupercaria</taxon>
        <taxon>Perciformes</taxon>
        <taxon>Notothenioidei</taxon>
        <taxon>Bathydraconidae</taxon>
        <taxon>Gymnodraco</taxon>
    </lineage>
</organism>
<reference evidence="5" key="1">
    <citation type="submission" date="2025-08" db="UniProtKB">
        <authorList>
            <consortium name="RefSeq"/>
        </authorList>
    </citation>
    <scope>IDENTIFICATION</scope>
</reference>
<dbReference type="InterPro" id="IPR011333">
    <property type="entry name" value="SKP1/BTB/POZ_sf"/>
</dbReference>
<sequence length="573" mass="64346">MTVYNELRLQKKLCDAVIRVENVEFHVHKIILCNCSPFFQVLFTHWSTPDCQVFDIPNVSADVMKLLIDFAYTEYVPVTQENVQELFIAADRYNVMGIVRACCDLLEQQLAPQNCIGIMKFTDIYYTPEMKNKAFLFTLNHFEEVVAASEEFMQLSAQELGQIIGDDRLNVKQEKIVLRAILGWISYSTGERRQYISLLLPKVRLALMSPDNFIESVSNNPLVKECQDCEPIILRTLNAMLDLRTMSYFDSIHYNPLARPRLPYAIMLAVGGWKGGVPTNAIQAYDVRADRWVNVTSTQGGPWAYHGTVFLDGSVYCVGGFDRVVRLSSVHRLDLVTRTWQEVAQMHVRRCFVTVTVMDGFIYAMGGYDGEDRHNTVERYQPRANQWTVIAPMHEERSDASSAALHGKVYVCGGFNGIDCLSTAECYDPESNQWTLIASMGSWRSGMGVVTYADHVFAVGGFNGTSRLRSAEAYSPETDTWHAVPSMLSCRSNFGIALIDDRVFVVGGFNGSSTVRAVECFDVETGEWSDARDLETSGSGMSCCVVHGLPNLAEYASPHHSVTLSQVEEREVE</sequence>
<gene>
    <name evidence="5" type="primary">LOC117542084</name>
</gene>
<evidence type="ECO:0000259" key="3">
    <source>
        <dbReference type="PROSITE" id="PS50097"/>
    </source>
</evidence>
<dbReference type="OrthoDB" id="191037at2759"/>
<name>A0A6P8TN11_GYMAC</name>
<evidence type="ECO:0000313" key="5">
    <source>
        <dbReference type="RefSeq" id="XP_034065458.1"/>
    </source>
</evidence>
<dbReference type="Gene3D" id="1.25.40.420">
    <property type="match status" value="1"/>
</dbReference>
<dbReference type="SUPFAM" id="SSF54695">
    <property type="entry name" value="POZ domain"/>
    <property type="match status" value="1"/>
</dbReference>
<dbReference type="AlphaFoldDB" id="A0A6P8TN11"/>
<dbReference type="SMART" id="SM00612">
    <property type="entry name" value="Kelch"/>
    <property type="match status" value="6"/>
</dbReference>
<dbReference type="InParanoid" id="A0A6P8TN11"/>
<protein>
    <submittedName>
        <fullName evidence="5">Kelch-like protein 10</fullName>
    </submittedName>
</protein>
<evidence type="ECO:0000313" key="4">
    <source>
        <dbReference type="Proteomes" id="UP000515161"/>
    </source>
</evidence>
<dbReference type="Pfam" id="PF07707">
    <property type="entry name" value="BACK"/>
    <property type="match status" value="1"/>
</dbReference>
<keyword evidence="2" id="KW-0677">Repeat</keyword>
<dbReference type="PANTHER" id="PTHR45632:SF3">
    <property type="entry name" value="KELCH-LIKE PROTEIN 32"/>
    <property type="match status" value="1"/>
</dbReference>
<dbReference type="PANTHER" id="PTHR45632">
    <property type="entry name" value="LD33804P"/>
    <property type="match status" value="1"/>
</dbReference>
<dbReference type="GeneID" id="117542084"/>
<keyword evidence="1" id="KW-0880">Kelch repeat</keyword>
<keyword evidence="4" id="KW-1185">Reference proteome</keyword>
<dbReference type="FunFam" id="1.25.40.420:FF:000001">
    <property type="entry name" value="Kelch-like family member 12"/>
    <property type="match status" value="1"/>
</dbReference>
<proteinExistence type="predicted"/>
<dbReference type="KEGG" id="gacu:117542084"/>
<dbReference type="SMART" id="SM00875">
    <property type="entry name" value="BACK"/>
    <property type="match status" value="1"/>
</dbReference>
<accession>A0A6P8TN11</accession>
<dbReference type="InterPro" id="IPR011705">
    <property type="entry name" value="BACK"/>
</dbReference>
<dbReference type="Gene3D" id="3.30.710.10">
    <property type="entry name" value="Potassium Channel Kv1.1, Chain A"/>
    <property type="match status" value="1"/>
</dbReference>
<dbReference type="InterPro" id="IPR006652">
    <property type="entry name" value="Kelch_1"/>
</dbReference>
<dbReference type="PRINTS" id="PR00501">
    <property type="entry name" value="KELCHREPEAT"/>
</dbReference>
<dbReference type="Pfam" id="PF00651">
    <property type="entry name" value="BTB"/>
    <property type="match status" value="1"/>
</dbReference>